<dbReference type="Gene3D" id="3.40.630.90">
    <property type="match status" value="1"/>
</dbReference>
<dbReference type="PANTHER" id="PTHR47237">
    <property type="entry name" value="SLL0310 PROTEIN"/>
    <property type="match status" value="1"/>
</dbReference>
<dbReference type="STRING" id="46731.A0A3M6UGD9"/>
<dbReference type="InterPro" id="IPR016181">
    <property type="entry name" value="Acyl_CoA_acyltransferase"/>
</dbReference>
<dbReference type="AlphaFoldDB" id="A0A3M6UGD9"/>
<dbReference type="Pfam" id="PF18014">
    <property type="entry name" value="Acetyltransf_18"/>
    <property type="match status" value="1"/>
</dbReference>
<feature type="domain" description="N-acetyltransferase" evidence="1">
    <location>
        <begin position="17"/>
        <end position="181"/>
    </location>
</feature>
<dbReference type="InterPro" id="IPR041496">
    <property type="entry name" value="YitH/HolE_GNAT"/>
</dbReference>
<dbReference type="OrthoDB" id="5771378at2759"/>
<dbReference type="Pfam" id="PF00583">
    <property type="entry name" value="Acetyltransf_1"/>
    <property type="match status" value="1"/>
</dbReference>
<dbReference type="CDD" id="cd04301">
    <property type="entry name" value="NAT_SF"/>
    <property type="match status" value="1"/>
</dbReference>
<organism evidence="2 3">
    <name type="scientific">Pocillopora damicornis</name>
    <name type="common">Cauliflower coral</name>
    <name type="synonym">Millepora damicornis</name>
    <dbReference type="NCBI Taxonomy" id="46731"/>
    <lineage>
        <taxon>Eukaryota</taxon>
        <taxon>Metazoa</taxon>
        <taxon>Cnidaria</taxon>
        <taxon>Anthozoa</taxon>
        <taxon>Hexacorallia</taxon>
        <taxon>Scleractinia</taxon>
        <taxon>Astrocoeniina</taxon>
        <taxon>Pocilloporidae</taxon>
        <taxon>Pocillopora</taxon>
    </lineage>
</organism>
<evidence type="ECO:0000313" key="3">
    <source>
        <dbReference type="Proteomes" id="UP000275408"/>
    </source>
</evidence>
<dbReference type="Proteomes" id="UP000275408">
    <property type="component" value="Unassembled WGS sequence"/>
</dbReference>
<accession>A0A3M6UGD9</accession>
<dbReference type="SUPFAM" id="SSF55729">
    <property type="entry name" value="Acyl-CoA N-acyltransferases (Nat)"/>
    <property type="match status" value="1"/>
</dbReference>
<reference evidence="2 3" key="1">
    <citation type="journal article" date="2018" name="Sci. Rep.">
        <title>Comparative analysis of the Pocillopora damicornis genome highlights role of immune system in coral evolution.</title>
        <authorList>
            <person name="Cunning R."/>
            <person name="Bay R.A."/>
            <person name="Gillette P."/>
            <person name="Baker A.C."/>
            <person name="Traylor-Knowles N."/>
        </authorList>
    </citation>
    <scope>NUCLEOTIDE SEQUENCE [LARGE SCALE GENOMIC DNA]</scope>
    <source>
        <strain evidence="2">RSMAS</strain>
        <tissue evidence="2">Whole animal</tissue>
    </source>
</reference>
<keyword evidence="3" id="KW-1185">Reference proteome</keyword>
<dbReference type="PANTHER" id="PTHR47237:SF1">
    <property type="entry name" value="SLL0310 PROTEIN"/>
    <property type="match status" value="1"/>
</dbReference>
<proteinExistence type="predicted"/>
<dbReference type="InterPro" id="IPR000182">
    <property type="entry name" value="GNAT_dom"/>
</dbReference>
<dbReference type="PROSITE" id="PS51186">
    <property type="entry name" value="GNAT"/>
    <property type="match status" value="1"/>
</dbReference>
<evidence type="ECO:0000259" key="1">
    <source>
        <dbReference type="PROSITE" id="PS51186"/>
    </source>
</evidence>
<comment type="caution">
    <text evidence="2">The sequence shown here is derived from an EMBL/GenBank/DDBJ whole genome shotgun (WGS) entry which is preliminary data.</text>
</comment>
<sequence length="237" mass="26159">MESLVHLQPEKDEHKSFKIRPITTEEEMQRFAIEPMAKEGWRPGLKDAECFLACDLTAAFVGELNGKPIATVRISKYGDSFAFIGAYLVDKEYRGKGYGLKIFNAAVSSICLASAFLSRLLRAAGTLGYVAVNREGSIVGYISARPTFLKEEGYLIGPLFANSKAIAQRLLKALFEKLLHQEKAAPLVCMDASTKQGMELGEELQGKKVFDFVYMVTKDIPNTCLEKQFGVANTDLG</sequence>
<evidence type="ECO:0000313" key="2">
    <source>
        <dbReference type="EMBL" id="RMX52639.1"/>
    </source>
</evidence>
<dbReference type="GO" id="GO:0016747">
    <property type="term" value="F:acyltransferase activity, transferring groups other than amino-acyl groups"/>
    <property type="evidence" value="ECO:0007669"/>
    <property type="project" value="InterPro"/>
</dbReference>
<dbReference type="EMBL" id="RCHS01001597">
    <property type="protein sequence ID" value="RMX52639.1"/>
    <property type="molecule type" value="Genomic_DNA"/>
</dbReference>
<name>A0A3M6UGD9_POCDA</name>
<dbReference type="Gene3D" id="3.40.630.30">
    <property type="match status" value="1"/>
</dbReference>
<gene>
    <name evidence="2" type="ORF">pdam_00022926</name>
</gene>
<protein>
    <recommendedName>
        <fullName evidence="1">N-acetyltransferase domain-containing protein</fullName>
    </recommendedName>
</protein>
<dbReference type="InterPro" id="IPR052729">
    <property type="entry name" value="Acyl/Acetyltrans_Enzymes"/>
</dbReference>